<sequence length="181" mass="19900">MTLLLLTFSILLASISADVPGDFQESQIVPDVIPIAPEDEAHVTYKKGFDVNLGNEATPGEVQTAPRVSWPAEKKSLYSLFMIDPDAPSRESPSMHEFLHWMVVNIPGSKVAKGDTLIDYFPPTPPPGTGPHRYVFLVYKQQDEIDDSAAPTKRAGFSVSQFAQQHNLGNPVAGNFFMAQR</sequence>
<keyword evidence="2" id="KW-0732">Signal</keyword>
<accession>A0AA39MA65</accession>
<dbReference type="Proteomes" id="UP001175271">
    <property type="component" value="Unassembled WGS sequence"/>
</dbReference>
<dbReference type="CDD" id="cd00866">
    <property type="entry name" value="PEBP_euk"/>
    <property type="match status" value="1"/>
</dbReference>
<evidence type="ECO:0000256" key="1">
    <source>
        <dbReference type="ARBA" id="ARBA00007091"/>
    </source>
</evidence>
<reference evidence="3" key="1">
    <citation type="submission" date="2023-06" db="EMBL/GenBank/DDBJ databases">
        <title>Genomic analysis of the entomopathogenic nematode Steinernema hermaphroditum.</title>
        <authorList>
            <person name="Schwarz E.M."/>
            <person name="Heppert J.K."/>
            <person name="Baniya A."/>
            <person name="Schwartz H.T."/>
            <person name="Tan C.-H."/>
            <person name="Antoshechkin I."/>
            <person name="Sternberg P.W."/>
            <person name="Goodrich-Blair H."/>
            <person name="Dillman A.R."/>
        </authorList>
    </citation>
    <scope>NUCLEOTIDE SEQUENCE</scope>
    <source>
        <strain evidence="3">PS9179</strain>
        <tissue evidence="3">Whole animal</tissue>
    </source>
</reference>
<dbReference type="PANTHER" id="PTHR11362">
    <property type="entry name" value="PHOSPHATIDYLETHANOLAMINE-BINDING PROTEIN"/>
    <property type="match status" value="1"/>
</dbReference>
<dbReference type="InterPro" id="IPR008914">
    <property type="entry name" value="PEBP"/>
</dbReference>
<dbReference type="PANTHER" id="PTHR11362:SF44">
    <property type="entry name" value="PHOSPHATIDYLETHANOLAMINE-BINDING PROTEIN"/>
    <property type="match status" value="1"/>
</dbReference>
<dbReference type="InterPro" id="IPR001858">
    <property type="entry name" value="Phosphatidylethanolamine-bd_CS"/>
</dbReference>
<dbReference type="SUPFAM" id="SSF49777">
    <property type="entry name" value="PEBP-like"/>
    <property type="match status" value="1"/>
</dbReference>
<dbReference type="InterPro" id="IPR035810">
    <property type="entry name" value="PEBP_euk"/>
</dbReference>
<feature type="signal peptide" evidence="2">
    <location>
        <begin position="1"/>
        <end position="17"/>
    </location>
</feature>
<dbReference type="EMBL" id="JAUCMV010000001">
    <property type="protein sequence ID" value="KAK0427306.1"/>
    <property type="molecule type" value="Genomic_DNA"/>
</dbReference>
<dbReference type="InterPro" id="IPR036610">
    <property type="entry name" value="PEBP-like_sf"/>
</dbReference>
<evidence type="ECO:0008006" key="5">
    <source>
        <dbReference type="Google" id="ProtNLM"/>
    </source>
</evidence>
<comment type="similarity">
    <text evidence="1">Belongs to the phosphatidylethanolamine-binding protein family.</text>
</comment>
<protein>
    <recommendedName>
        <fullName evidence="5">Phosphatidylethanolamine-binding protein</fullName>
    </recommendedName>
</protein>
<dbReference type="AlphaFoldDB" id="A0AA39MA65"/>
<organism evidence="3 4">
    <name type="scientific">Steinernema hermaphroditum</name>
    <dbReference type="NCBI Taxonomy" id="289476"/>
    <lineage>
        <taxon>Eukaryota</taxon>
        <taxon>Metazoa</taxon>
        <taxon>Ecdysozoa</taxon>
        <taxon>Nematoda</taxon>
        <taxon>Chromadorea</taxon>
        <taxon>Rhabditida</taxon>
        <taxon>Tylenchina</taxon>
        <taxon>Panagrolaimomorpha</taxon>
        <taxon>Strongyloidoidea</taxon>
        <taxon>Steinernematidae</taxon>
        <taxon>Steinernema</taxon>
    </lineage>
</organism>
<dbReference type="PROSITE" id="PS01220">
    <property type="entry name" value="PBP"/>
    <property type="match status" value="1"/>
</dbReference>
<evidence type="ECO:0000313" key="3">
    <source>
        <dbReference type="EMBL" id="KAK0427306.1"/>
    </source>
</evidence>
<gene>
    <name evidence="3" type="ORF">QR680_010160</name>
</gene>
<evidence type="ECO:0000313" key="4">
    <source>
        <dbReference type="Proteomes" id="UP001175271"/>
    </source>
</evidence>
<dbReference type="Gene3D" id="3.90.280.10">
    <property type="entry name" value="PEBP-like"/>
    <property type="match status" value="1"/>
</dbReference>
<comment type="caution">
    <text evidence="3">The sequence shown here is derived from an EMBL/GenBank/DDBJ whole genome shotgun (WGS) entry which is preliminary data.</text>
</comment>
<evidence type="ECO:0000256" key="2">
    <source>
        <dbReference type="SAM" id="SignalP"/>
    </source>
</evidence>
<feature type="chain" id="PRO_5041357515" description="Phosphatidylethanolamine-binding protein" evidence="2">
    <location>
        <begin position="18"/>
        <end position="181"/>
    </location>
</feature>
<keyword evidence="4" id="KW-1185">Reference proteome</keyword>
<name>A0AA39MA65_9BILA</name>
<proteinExistence type="inferred from homology"/>
<dbReference type="Pfam" id="PF01161">
    <property type="entry name" value="PBP"/>
    <property type="match status" value="1"/>
</dbReference>